<gene>
    <name evidence="1" type="ORF">SDC9_69099</name>
</gene>
<organism evidence="1">
    <name type="scientific">bioreactor metagenome</name>
    <dbReference type="NCBI Taxonomy" id="1076179"/>
    <lineage>
        <taxon>unclassified sequences</taxon>
        <taxon>metagenomes</taxon>
        <taxon>ecological metagenomes</taxon>
    </lineage>
</organism>
<name>A0A644Y402_9ZZZZ</name>
<comment type="caution">
    <text evidence="1">The sequence shown here is derived from an EMBL/GenBank/DDBJ whole genome shotgun (WGS) entry which is preliminary data.</text>
</comment>
<dbReference type="EMBL" id="VSSQ01003852">
    <property type="protein sequence ID" value="MPM22641.1"/>
    <property type="molecule type" value="Genomic_DNA"/>
</dbReference>
<evidence type="ECO:0000313" key="1">
    <source>
        <dbReference type="EMBL" id="MPM22641.1"/>
    </source>
</evidence>
<accession>A0A644Y402</accession>
<dbReference type="AlphaFoldDB" id="A0A644Y402"/>
<reference evidence="1" key="1">
    <citation type="submission" date="2019-08" db="EMBL/GenBank/DDBJ databases">
        <authorList>
            <person name="Kucharzyk K."/>
            <person name="Murdoch R.W."/>
            <person name="Higgins S."/>
            <person name="Loffler F."/>
        </authorList>
    </citation>
    <scope>NUCLEOTIDE SEQUENCE</scope>
</reference>
<protein>
    <submittedName>
        <fullName evidence="1">Uncharacterized protein</fullName>
    </submittedName>
</protein>
<proteinExistence type="predicted"/>
<sequence length="77" mass="9260">MTRQEYIRRAQEAYDSGRVSDEVYDCMIRNMEVFCEDNGDDRLPRSYAEVEYDNFENAEAIDGAKFDDINYRHYVER</sequence>